<protein>
    <submittedName>
        <fullName evidence="4">9-O-acetylesterase</fullName>
    </submittedName>
</protein>
<evidence type="ECO:0000256" key="2">
    <source>
        <dbReference type="SAM" id="SignalP"/>
    </source>
</evidence>
<keyword evidence="2" id="KW-0732">Signal</keyword>
<dbReference type="InterPro" id="IPR039329">
    <property type="entry name" value="SIAE"/>
</dbReference>
<accession>A0A9D9NEV0</accession>
<dbReference type="InterPro" id="IPR013783">
    <property type="entry name" value="Ig-like_fold"/>
</dbReference>
<reference evidence="4" key="2">
    <citation type="journal article" date="2021" name="PeerJ">
        <title>Extensive microbial diversity within the chicken gut microbiome revealed by metagenomics and culture.</title>
        <authorList>
            <person name="Gilroy R."/>
            <person name="Ravi A."/>
            <person name="Getino M."/>
            <person name="Pursley I."/>
            <person name="Horton D.L."/>
            <person name="Alikhan N.F."/>
            <person name="Baker D."/>
            <person name="Gharbi K."/>
            <person name="Hall N."/>
            <person name="Watson M."/>
            <person name="Adriaenssens E.M."/>
            <person name="Foster-Nyarko E."/>
            <person name="Jarju S."/>
            <person name="Secka A."/>
            <person name="Antonio M."/>
            <person name="Oren A."/>
            <person name="Chaudhuri R.R."/>
            <person name="La Ragione R."/>
            <person name="Hildebrand F."/>
            <person name="Pallen M.J."/>
        </authorList>
    </citation>
    <scope>NUCLEOTIDE SEQUENCE</scope>
    <source>
        <strain evidence="4">B2-22910</strain>
    </source>
</reference>
<dbReference type="PANTHER" id="PTHR22901:SF0">
    <property type="entry name" value="SIALATE O-ACETYLESTERASE"/>
    <property type="match status" value="1"/>
</dbReference>
<reference evidence="4" key="1">
    <citation type="submission" date="2020-10" db="EMBL/GenBank/DDBJ databases">
        <authorList>
            <person name="Gilroy R."/>
        </authorList>
    </citation>
    <scope>NUCLEOTIDE SEQUENCE</scope>
    <source>
        <strain evidence="4">B2-22910</strain>
    </source>
</reference>
<feature type="chain" id="PRO_5038933498" evidence="2">
    <location>
        <begin position="23"/>
        <end position="658"/>
    </location>
</feature>
<gene>
    <name evidence="4" type="ORF">IAB82_02785</name>
</gene>
<organism evidence="4 5">
    <name type="scientific">Candidatus Cryptobacteroides faecavium</name>
    <dbReference type="NCBI Taxonomy" id="2840762"/>
    <lineage>
        <taxon>Bacteria</taxon>
        <taxon>Pseudomonadati</taxon>
        <taxon>Bacteroidota</taxon>
        <taxon>Bacteroidia</taxon>
        <taxon>Bacteroidales</taxon>
        <taxon>Candidatus Cryptobacteroides</taxon>
    </lineage>
</organism>
<dbReference type="Gene3D" id="3.40.50.1110">
    <property type="entry name" value="SGNH hydrolase"/>
    <property type="match status" value="1"/>
</dbReference>
<dbReference type="PANTHER" id="PTHR22901">
    <property type="entry name" value="SIALATE O-ACETYLESTERASE"/>
    <property type="match status" value="1"/>
</dbReference>
<dbReference type="GO" id="GO:0001681">
    <property type="term" value="F:sialate O-acetylesterase activity"/>
    <property type="evidence" value="ECO:0007669"/>
    <property type="project" value="InterPro"/>
</dbReference>
<sequence length="658" mass="72803">MNYLKLMTAAAAVCAVSMQMSAKVTLHPIFTDNMVLQQQSQVNIWGTASPDKTVSITTSWNNARYEVASAADGSWSAVISTPCAGGPYTVTVSDGKKPEVLENVLIGEVWICTGQSNMEMKVGDKVVGMEKEMAEAGNYKNIRLLHIENRTSPVPNEDVEIRYGGWQTCSGETIYDFSAAGYFFGKNLADSLDVPVGLIETCWGGTYAESWTSAEGLSQMPYFHERLEKVKTLPQSREAREQMFRDEMEQWRIDMTVADKGFKDGVAVWAGEGYDDSSWTDARVPDFLQDQGFGSTSGFFWLRKTVDIPADWAGKELRLELGVVDDNDFTYFNGVELGHTEGCLSWRTYTVPAELVKGGKAVVAVRVMDTGGKGGIVGDAQNIALYKSDNEKIVISGDWKYRFSLGFADAPEIPVNTATEPNYPTFLYNAMINPLVKFRIRGAIWYQGEANVARADQYGDLLPLMINDWRSKWGYDFPFYIAQLANYMNVQTGPEESEWAELRESQVHALHLENTGLAVLIDIGEAGDIHPKNKPEVGRRLALNALALTYGRHISYSGPMYSSYSIEDGKIRLFFDHADGGLEAAGGDTLEGFYIAGADRVFHKADAVIEGDTIVVSSPDVLFPVSVRYGWANNPVCNLYNGAGLPASPFRTDRWVRE</sequence>
<feature type="signal peptide" evidence="2">
    <location>
        <begin position="1"/>
        <end position="22"/>
    </location>
</feature>
<dbReference type="InterPro" id="IPR036514">
    <property type="entry name" value="SGNH_hydro_sf"/>
</dbReference>
<dbReference type="AlphaFoldDB" id="A0A9D9NEV0"/>
<dbReference type="InterPro" id="IPR005181">
    <property type="entry name" value="SASA"/>
</dbReference>
<dbReference type="SUPFAM" id="SSF52266">
    <property type="entry name" value="SGNH hydrolase"/>
    <property type="match status" value="1"/>
</dbReference>
<dbReference type="Gene3D" id="2.60.120.260">
    <property type="entry name" value="Galactose-binding domain-like"/>
    <property type="match status" value="1"/>
</dbReference>
<feature type="domain" description="Sialate O-acetylesterase" evidence="3">
    <location>
        <begin position="426"/>
        <end position="542"/>
    </location>
</feature>
<proteinExistence type="predicted"/>
<evidence type="ECO:0000313" key="5">
    <source>
        <dbReference type="Proteomes" id="UP000823603"/>
    </source>
</evidence>
<dbReference type="Pfam" id="PF03629">
    <property type="entry name" value="SASA"/>
    <property type="match status" value="1"/>
</dbReference>
<evidence type="ECO:0000256" key="1">
    <source>
        <dbReference type="ARBA" id="ARBA00022801"/>
    </source>
</evidence>
<dbReference type="InterPro" id="IPR008979">
    <property type="entry name" value="Galactose-bd-like_sf"/>
</dbReference>
<keyword evidence="1" id="KW-0378">Hydrolase</keyword>
<dbReference type="EMBL" id="JADIMB010000042">
    <property type="protein sequence ID" value="MBO8470704.1"/>
    <property type="molecule type" value="Genomic_DNA"/>
</dbReference>
<dbReference type="GO" id="GO:0005975">
    <property type="term" value="P:carbohydrate metabolic process"/>
    <property type="evidence" value="ECO:0007669"/>
    <property type="project" value="TreeGrafter"/>
</dbReference>
<name>A0A9D9NEV0_9BACT</name>
<dbReference type="Proteomes" id="UP000823603">
    <property type="component" value="Unassembled WGS sequence"/>
</dbReference>
<dbReference type="SUPFAM" id="SSF49785">
    <property type="entry name" value="Galactose-binding domain-like"/>
    <property type="match status" value="1"/>
</dbReference>
<evidence type="ECO:0000313" key="4">
    <source>
        <dbReference type="EMBL" id="MBO8470704.1"/>
    </source>
</evidence>
<dbReference type="Gene3D" id="2.60.40.10">
    <property type="entry name" value="Immunoglobulins"/>
    <property type="match status" value="1"/>
</dbReference>
<evidence type="ECO:0000259" key="3">
    <source>
        <dbReference type="Pfam" id="PF03629"/>
    </source>
</evidence>
<comment type="caution">
    <text evidence="4">The sequence shown here is derived from an EMBL/GenBank/DDBJ whole genome shotgun (WGS) entry which is preliminary data.</text>
</comment>